<reference evidence="2 3" key="1">
    <citation type="submission" date="2024-09" db="EMBL/GenBank/DDBJ databases">
        <title>Laminarin stimulates single cell rates of sulfate reduction while oxygen inhibits transcriptomic activity in coastal marine sediment.</title>
        <authorList>
            <person name="Lindsay M."/>
            <person name="Orcutt B."/>
            <person name="Emerson D."/>
            <person name="Stepanauskas R."/>
            <person name="D'Angelo T."/>
        </authorList>
    </citation>
    <scope>NUCLEOTIDE SEQUENCE [LARGE SCALE GENOMIC DNA]</scope>
    <source>
        <strain evidence="2">SAG AM-311-K15</strain>
    </source>
</reference>
<comment type="caution">
    <text evidence="2">The sequence shown here is derived from an EMBL/GenBank/DDBJ whole genome shotgun (WGS) entry which is preliminary data.</text>
</comment>
<dbReference type="Pfam" id="PF00994">
    <property type="entry name" value="MoCF_biosynth"/>
    <property type="match status" value="1"/>
</dbReference>
<dbReference type="Pfam" id="PF24102">
    <property type="entry name" value="FLAD1_M"/>
    <property type="match status" value="1"/>
</dbReference>
<dbReference type="InterPro" id="IPR050101">
    <property type="entry name" value="CinA"/>
</dbReference>
<dbReference type="SUPFAM" id="SSF53218">
    <property type="entry name" value="Molybdenum cofactor biosynthesis proteins"/>
    <property type="match status" value="1"/>
</dbReference>
<evidence type="ECO:0000313" key="2">
    <source>
        <dbReference type="EMBL" id="MFC1849180.1"/>
    </source>
</evidence>
<name>A0ABV6YSL6_UNCC1</name>
<organism evidence="2 3">
    <name type="scientific">candidate division CSSED10-310 bacterium</name>
    <dbReference type="NCBI Taxonomy" id="2855610"/>
    <lineage>
        <taxon>Bacteria</taxon>
        <taxon>Bacteria division CSSED10-310</taxon>
    </lineage>
</organism>
<protein>
    <submittedName>
        <fullName evidence="2">Competence/damage-inducible protein A</fullName>
    </submittedName>
</protein>
<evidence type="ECO:0000259" key="1">
    <source>
        <dbReference type="SMART" id="SM00852"/>
    </source>
</evidence>
<keyword evidence="3" id="KW-1185">Reference proteome</keyword>
<dbReference type="InterPro" id="IPR036425">
    <property type="entry name" value="MoaB/Mog-like_dom_sf"/>
</dbReference>
<sequence length="240" mass="27384">MEEKTVGIIIVGNEILSGRVQDTNSYFFCQELFELGIKVARITTLPDQEDIIAEEVKRFADLFDVVFVAGGIGPTHDDITLNSIATGLNKELIFDARIEELMKNYFGNNFDPSWLKMAHVPQGTELIAINKSHLPIIKIENIYIFPGIPEILEKKFDGIKETFRSSPFFRKEVNVDTNEAKLVPILERVVHQFPDVQVGSYPISYERKYSVRLTIESKDQERAENAFLFLNSLLKLNNIT</sequence>
<proteinExistence type="predicted"/>
<gene>
    <name evidence="2" type="ORF">ACFL27_03125</name>
</gene>
<feature type="domain" description="MoaB/Mog" evidence="1">
    <location>
        <begin position="7"/>
        <end position="166"/>
    </location>
</feature>
<dbReference type="InterPro" id="IPR001453">
    <property type="entry name" value="MoaB/Mog_dom"/>
</dbReference>
<accession>A0ABV6YSL6</accession>
<dbReference type="InterPro" id="IPR056596">
    <property type="entry name" value="FLAD1_M"/>
</dbReference>
<dbReference type="PANTHER" id="PTHR13939">
    <property type="entry name" value="NICOTINAMIDE-NUCLEOTIDE AMIDOHYDROLASE PNCC"/>
    <property type="match status" value="1"/>
</dbReference>
<dbReference type="Gene3D" id="3.40.980.10">
    <property type="entry name" value="MoaB/Mog-like domain"/>
    <property type="match status" value="1"/>
</dbReference>
<dbReference type="EMBL" id="JBHPBY010000024">
    <property type="protein sequence ID" value="MFC1849180.1"/>
    <property type="molecule type" value="Genomic_DNA"/>
</dbReference>
<dbReference type="CDD" id="cd00885">
    <property type="entry name" value="cinA"/>
    <property type="match status" value="1"/>
</dbReference>
<dbReference type="Proteomes" id="UP001594351">
    <property type="component" value="Unassembled WGS sequence"/>
</dbReference>
<dbReference type="SMART" id="SM00852">
    <property type="entry name" value="MoCF_biosynth"/>
    <property type="match status" value="1"/>
</dbReference>
<dbReference type="PANTHER" id="PTHR13939:SF0">
    <property type="entry name" value="NMN AMIDOHYDROLASE-LIKE PROTEIN YFAY"/>
    <property type="match status" value="1"/>
</dbReference>
<evidence type="ECO:0000313" key="3">
    <source>
        <dbReference type="Proteomes" id="UP001594351"/>
    </source>
</evidence>